<dbReference type="EMBL" id="LFZO01000478">
    <property type="protein sequence ID" value="KXT08195.1"/>
    <property type="molecule type" value="Genomic_DNA"/>
</dbReference>
<reference evidence="1 2" key="1">
    <citation type="submission" date="2015-07" db="EMBL/GenBank/DDBJ databases">
        <title>Comparative genomics of the Sigatoka disease complex on banana suggests a link between parallel evolutionary changes in Pseudocercospora fijiensis and Pseudocercospora eumusae and increased virulence on the banana host.</title>
        <authorList>
            <person name="Chang T.-C."/>
            <person name="Salvucci A."/>
            <person name="Crous P.W."/>
            <person name="Stergiopoulos I."/>
        </authorList>
    </citation>
    <scope>NUCLEOTIDE SEQUENCE [LARGE SCALE GENOMIC DNA]</scope>
    <source>
        <strain evidence="1 2">CBS 116634</strain>
    </source>
</reference>
<sequence>MPLQKFGEYFSVATQGDKSSYEQLLLILSWDHPSADQIMPFGSYACRVWEAETFISAPYPLEVSLSTFCKFSTVFEQWTVGVKRQCSQAIRASGNLAQGAIDIRKWIDLALITVDVRNQHDLGEEVAETHSHVTSSSLSIEQELMSFCTSLSGIGRNRPDLLIHLLISCIRPVGHPCKLAVVI</sequence>
<accession>A0A139I0E1</accession>
<dbReference type="Proteomes" id="UP000073492">
    <property type="component" value="Unassembled WGS sequence"/>
</dbReference>
<protein>
    <submittedName>
        <fullName evidence="1">Uncharacterized protein</fullName>
    </submittedName>
</protein>
<gene>
    <name evidence="1" type="ORF">AC579_8693</name>
</gene>
<proteinExistence type="predicted"/>
<evidence type="ECO:0000313" key="2">
    <source>
        <dbReference type="Proteomes" id="UP000073492"/>
    </source>
</evidence>
<evidence type="ECO:0000313" key="1">
    <source>
        <dbReference type="EMBL" id="KXT08195.1"/>
    </source>
</evidence>
<comment type="caution">
    <text evidence="1">The sequence shown here is derived from an EMBL/GenBank/DDBJ whole genome shotgun (WGS) entry which is preliminary data.</text>
</comment>
<name>A0A139I0E1_9PEZI</name>
<dbReference type="AlphaFoldDB" id="A0A139I0E1"/>
<keyword evidence="2" id="KW-1185">Reference proteome</keyword>
<organism evidence="1 2">
    <name type="scientific">Pseudocercospora musae</name>
    <dbReference type="NCBI Taxonomy" id="113226"/>
    <lineage>
        <taxon>Eukaryota</taxon>
        <taxon>Fungi</taxon>
        <taxon>Dikarya</taxon>
        <taxon>Ascomycota</taxon>
        <taxon>Pezizomycotina</taxon>
        <taxon>Dothideomycetes</taxon>
        <taxon>Dothideomycetidae</taxon>
        <taxon>Mycosphaerellales</taxon>
        <taxon>Mycosphaerellaceae</taxon>
        <taxon>Pseudocercospora</taxon>
    </lineage>
</organism>